<dbReference type="InterPro" id="IPR016162">
    <property type="entry name" value="Ald_DH_N"/>
</dbReference>
<dbReference type="EMBL" id="JANBVN010000025">
    <property type="protein sequence ID" value="KAJ9161249.1"/>
    <property type="molecule type" value="Genomic_DNA"/>
</dbReference>
<dbReference type="PANTHER" id="PTHR43111:SF1">
    <property type="entry name" value="ALDEHYDE DEHYDROGENASE B-RELATED"/>
    <property type="match status" value="1"/>
</dbReference>
<reference evidence="3" key="1">
    <citation type="submission" date="2022-07" db="EMBL/GenBank/DDBJ databases">
        <title>Fungi with potential for degradation of polypropylene.</title>
        <authorList>
            <person name="Gostincar C."/>
        </authorList>
    </citation>
    <scope>NUCLEOTIDE SEQUENCE</scope>
    <source>
        <strain evidence="3">EXF-13287</strain>
    </source>
</reference>
<name>A0AA38RWD7_9PEZI</name>
<protein>
    <submittedName>
        <fullName evidence="3">ALDH-like protein</fullName>
    </submittedName>
</protein>
<feature type="transmembrane region" description="Helical" evidence="2">
    <location>
        <begin position="458"/>
        <end position="482"/>
    </location>
</feature>
<proteinExistence type="predicted"/>
<keyword evidence="4" id="KW-1185">Reference proteome</keyword>
<dbReference type="GO" id="GO:0016620">
    <property type="term" value="F:oxidoreductase activity, acting on the aldehyde or oxo group of donors, NAD or NADP as acceptor"/>
    <property type="evidence" value="ECO:0007669"/>
    <property type="project" value="InterPro"/>
</dbReference>
<feature type="region of interest" description="Disordered" evidence="1">
    <location>
        <begin position="265"/>
        <end position="284"/>
    </location>
</feature>
<dbReference type="Gene3D" id="3.40.605.10">
    <property type="entry name" value="Aldehyde Dehydrogenase, Chain A, domain 1"/>
    <property type="match status" value="1"/>
</dbReference>
<dbReference type="InterPro" id="IPR016163">
    <property type="entry name" value="Ald_DH_C"/>
</dbReference>
<accession>A0AA38RWD7</accession>
<organism evidence="3 4">
    <name type="scientific">Coniochaeta hoffmannii</name>
    <dbReference type="NCBI Taxonomy" id="91930"/>
    <lineage>
        <taxon>Eukaryota</taxon>
        <taxon>Fungi</taxon>
        <taxon>Dikarya</taxon>
        <taxon>Ascomycota</taxon>
        <taxon>Pezizomycotina</taxon>
        <taxon>Sordariomycetes</taxon>
        <taxon>Sordariomycetidae</taxon>
        <taxon>Coniochaetales</taxon>
        <taxon>Coniochaetaceae</taxon>
        <taxon>Coniochaeta</taxon>
    </lineage>
</organism>
<evidence type="ECO:0000256" key="1">
    <source>
        <dbReference type="SAM" id="MobiDB-lite"/>
    </source>
</evidence>
<dbReference type="PANTHER" id="PTHR43111">
    <property type="entry name" value="ALDEHYDE DEHYDROGENASE B-RELATED"/>
    <property type="match status" value="1"/>
</dbReference>
<keyword evidence="2" id="KW-0472">Membrane</keyword>
<sequence>MASPHEQAFERLQGAVVDGRTENIRFRQNQLQSLHKTLREEASTICSALGQSPLSSTTEVEAEFSLAMDAVRHCYDSLDLDQELEEEYKIANGKDNKSRRVGAGLVIIRPTTHTRFYSIVNPLAAAISAGNCVILELQDTLLQLDSVLRTLLTKALDQNTFYLCNTRVSDPELLEAAVLVDQTTNGPPSTLTTHLLSSSGTRTVAIVDRTANVDLAARAITTARFSFGGSSPYAPDLVLVNEFVKKDFFETCSKYASLWLAKNERRPGQDRNEPTRKAISEAEDKRQVSSFGSAEVKLVEVLDKSTPITKTKITGRYLPIATCSSLVDAIFNQEFEQPLLAGYFFAEPRAAKYLSQHLPCHISLINQIPVHLLVGPAAPIAHTPDLLYRYYKSMFSFARPQFIEPPPEPFTKLQELVLPAGKQAGSRAQSSTKLRALAVRPLGPTGQKKNDMLGFFEVGFFIGAGITLSVVLPVVGWGAWVLGRKGLEYAARFRQR</sequence>
<dbReference type="InterPro" id="IPR016161">
    <property type="entry name" value="Ald_DH/histidinol_DH"/>
</dbReference>
<dbReference type="SUPFAM" id="SSF53720">
    <property type="entry name" value="ALDH-like"/>
    <property type="match status" value="1"/>
</dbReference>
<evidence type="ECO:0000313" key="3">
    <source>
        <dbReference type="EMBL" id="KAJ9161249.1"/>
    </source>
</evidence>
<dbReference type="AlphaFoldDB" id="A0AA38RWD7"/>
<dbReference type="Proteomes" id="UP001174691">
    <property type="component" value="Unassembled WGS sequence"/>
</dbReference>
<keyword evidence="2" id="KW-1133">Transmembrane helix</keyword>
<comment type="caution">
    <text evidence="3">The sequence shown here is derived from an EMBL/GenBank/DDBJ whole genome shotgun (WGS) entry which is preliminary data.</text>
</comment>
<evidence type="ECO:0000313" key="4">
    <source>
        <dbReference type="Proteomes" id="UP001174691"/>
    </source>
</evidence>
<gene>
    <name evidence="3" type="ORF">NKR19_g2503</name>
</gene>
<keyword evidence="2" id="KW-0812">Transmembrane</keyword>
<evidence type="ECO:0000256" key="2">
    <source>
        <dbReference type="SAM" id="Phobius"/>
    </source>
</evidence>
<dbReference type="Gene3D" id="3.40.309.10">
    <property type="entry name" value="Aldehyde Dehydrogenase, Chain A, domain 2"/>
    <property type="match status" value="1"/>
</dbReference>